<organism evidence="2 3">
    <name type="scientific">Sedimentisphaera salicampi</name>
    <dbReference type="NCBI Taxonomy" id="1941349"/>
    <lineage>
        <taxon>Bacteria</taxon>
        <taxon>Pseudomonadati</taxon>
        <taxon>Planctomycetota</taxon>
        <taxon>Phycisphaerae</taxon>
        <taxon>Sedimentisphaerales</taxon>
        <taxon>Sedimentisphaeraceae</taxon>
        <taxon>Sedimentisphaera</taxon>
    </lineage>
</organism>
<reference evidence="3" key="1">
    <citation type="submission" date="2017-04" db="EMBL/GenBank/DDBJ databases">
        <title>Comparative genomics and description of representatives of a novel lineage of planctomycetes thriving in anoxic sediments.</title>
        <authorList>
            <person name="Spring S."/>
            <person name="Bunk B."/>
            <person name="Sproer C."/>
        </authorList>
    </citation>
    <scope>NUCLEOTIDE SEQUENCE [LARGE SCALE GENOMIC DNA]</scope>
    <source>
        <strain evidence="3">ST-PulAB-D4</strain>
    </source>
</reference>
<sequence length="1222" mass="135855" precursor="true">MNSFVLKRIALFFLAAFCWSVFANTFTGTGADDHWNTPSNWSSDVPSMTSNEWANMTVDGTKCVIDNTHLGSEAAEAKGFYVGCYGGDNEFEMTGGELTCDFFDVGRGKDSGTNAYAKITGGEISCTHFNIPNQFDLDPGTNQIIGHVDLHGGVVNASYFNMGDHSDAFGGGIGTMDITQGVLKINGDHRSKINNYAAPDDQGVRWITAFGGDGEIKADYDGMITTVYAVYGSEVGVIDPADKAEGVSVNADVSWEPSDMAISHDIYFGTINPPPFVKNQPLGNEVYDPGELMYGTKYYWKINTVTSLGTNPGHVWSFKTGQVPGAAQVLRPADGQTGVKNNANIIWTPGDGSVSHEVYFGTDLAAVANAADPDVLPGRGSFDVSFYDPGQLAPETTYYLRIDERNSHGVNQSVVWSFTTAATIEGDINFDGAVDTEDLFLLTGRWLDYGCVAPDWCGRADISKSSEVDIFDFALLSANSGPDENEPAYTDYCDMLSQEVQGKKHGFLAGNLNYYIGGFHACWNPTEEETIGFTHPFHHDLRSRGHGMVQDPNTGYGHDFTGWEFYKHTKVAYGSVYVGQRKYENPVPDRMYWRPDKMICEYEVGEVNIREEKFIAKNDVACTIITSDEPVTLEFSGQSFANDATVCTTASCLFDEASNSVHVVEGGVAEVLPDDPQNNEPQPGVMMYDGMSTVISASRDLTDYQQYPLNDTIEGQIGYSFKVSCDSSGTAVVWMMDDDYSNAVTLKDKVLEDPAGAMAAKTKYMNDILNYQIPYFRCSDQQMVDVYYYLWSLYFMYYIDVGEGFEQYAHTQTAVNNFLGMHCYDANFQTAVGAWITDKEAYSYGNILLWSELLHVADFSEGLIPADNMGIAWYSGLWCGPTPHILAAWKIYKHCGDIDFLRQAYDYFKALMWESIPGHWGYEYDAADRLKKMAIELGHPEDVLHWHDIGRLDNVQNFLNDGWETNGVEKFFRAGSDRLDWSGFAYMAMDSFPSEWVEQMSDRWAVNEADGFFRFGSLSTTAFKDWNQQSDVFAFTPDTNWFAITGMYEHHACKNANTCTLGHLKNYNIEWGIPVAPEALDINGDPWGDQYSNFNAGKILLYIEGILGLKYSVLDDSFTVTDHLPMEWDFMETIVPINCDGNVSWTKIRTSRTEDAQGVDKTITVEGNSMHTLHVAPWLEEKDLVSTSEPGYANGQTKGHIDYTFTDTSDVSITLELTESGD</sequence>
<dbReference type="SUPFAM" id="SSF48208">
    <property type="entry name" value="Six-hairpin glycosidases"/>
    <property type="match status" value="1"/>
</dbReference>
<dbReference type="AlphaFoldDB" id="A0A1W6LK85"/>
<evidence type="ECO:0008006" key="4">
    <source>
        <dbReference type="Google" id="ProtNLM"/>
    </source>
</evidence>
<dbReference type="Gene3D" id="2.60.40.10">
    <property type="entry name" value="Immunoglobulins"/>
    <property type="match status" value="2"/>
</dbReference>
<keyword evidence="1" id="KW-0732">Signal</keyword>
<evidence type="ECO:0000313" key="2">
    <source>
        <dbReference type="EMBL" id="ARN56162.1"/>
    </source>
</evidence>
<feature type="signal peptide" evidence="1">
    <location>
        <begin position="1"/>
        <end position="23"/>
    </location>
</feature>
<dbReference type="EMBL" id="CP021023">
    <property type="protein sequence ID" value="ARN56162.1"/>
    <property type="molecule type" value="Genomic_DNA"/>
</dbReference>
<dbReference type="GO" id="GO:0000272">
    <property type="term" value="P:polysaccharide catabolic process"/>
    <property type="evidence" value="ECO:0007669"/>
    <property type="project" value="InterPro"/>
</dbReference>
<dbReference type="InterPro" id="IPR036439">
    <property type="entry name" value="Dockerin_dom_sf"/>
</dbReference>
<protein>
    <recommendedName>
        <fullName evidence="4">Fibronectin type-III domain-containing protein</fullName>
    </recommendedName>
</protein>
<gene>
    <name evidence="2" type="ORF">STSP1_00535</name>
</gene>
<dbReference type="KEGG" id="pbp:STSP1_00535"/>
<dbReference type="SUPFAM" id="SSF63446">
    <property type="entry name" value="Type I dockerin domain"/>
    <property type="match status" value="1"/>
</dbReference>
<proteinExistence type="predicted"/>
<accession>A0A1W6LK85</accession>
<feature type="chain" id="PRO_5010869608" description="Fibronectin type-III domain-containing protein" evidence="1">
    <location>
        <begin position="24"/>
        <end position="1222"/>
    </location>
</feature>
<evidence type="ECO:0000256" key="1">
    <source>
        <dbReference type="SAM" id="SignalP"/>
    </source>
</evidence>
<dbReference type="Gene3D" id="1.10.1330.10">
    <property type="entry name" value="Dockerin domain"/>
    <property type="match status" value="1"/>
</dbReference>
<dbReference type="STRING" id="1941349.STSP1_00535"/>
<dbReference type="InterPro" id="IPR008928">
    <property type="entry name" value="6-hairpin_glycosidase_sf"/>
</dbReference>
<dbReference type="Proteomes" id="UP000193334">
    <property type="component" value="Chromosome"/>
</dbReference>
<dbReference type="InterPro" id="IPR013783">
    <property type="entry name" value="Ig-like_fold"/>
</dbReference>
<keyword evidence="3" id="KW-1185">Reference proteome</keyword>
<name>A0A1W6LK85_9BACT</name>
<evidence type="ECO:0000313" key="3">
    <source>
        <dbReference type="Proteomes" id="UP000193334"/>
    </source>
</evidence>